<feature type="chain" id="PRO_5037458225" evidence="11">
    <location>
        <begin position="26"/>
        <end position="628"/>
    </location>
</feature>
<evidence type="ECO:0000256" key="5">
    <source>
        <dbReference type="ARBA" id="ARBA00022801"/>
    </source>
</evidence>
<evidence type="ECO:0000256" key="3">
    <source>
        <dbReference type="ARBA" id="ARBA00022525"/>
    </source>
</evidence>
<evidence type="ECO:0000313" key="14">
    <source>
        <dbReference type="Proteomes" id="UP000598146"/>
    </source>
</evidence>
<feature type="region of interest" description="Disordered" evidence="10">
    <location>
        <begin position="405"/>
        <end position="447"/>
    </location>
</feature>
<dbReference type="Proteomes" id="UP000598146">
    <property type="component" value="Unassembled WGS sequence"/>
</dbReference>
<dbReference type="InterPro" id="IPR034084">
    <property type="entry name" value="Thermitase-like_dom"/>
</dbReference>
<keyword evidence="4 8" id="KW-0645">Protease</keyword>
<name>A0A931C0Q8_9ACTN</name>
<comment type="caution">
    <text evidence="13">The sequence shown here is derived from an EMBL/GenBank/DDBJ whole genome shotgun (WGS) entry which is preliminary data.</text>
</comment>
<evidence type="ECO:0000256" key="11">
    <source>
        <dbReference type="SAM" id="SignalP"/>
    </source>
</evidence>
<dbReference type="PROSITE" id="PS00136">
    <property type="entry name" value="SUBTILASE_ASP"/>
    <property type="match status" value="1"/>
</dbReference>
<protein>
    <submittedName>
        <fullName evidence="13">Peptidase S8</fullName>
    </submittedName>
</protein>
<dbReference type="SUPFAM" id="SSF52743">
    <property type="entry name" value="Subtilisin-like"/>
    <property type="match status" value="1"/>
</dbReference>
<reference evidence="13" key="1">
    <citation type="submission" date="2020-11" db="EMBL/GenBank/DDBJ databases">
        <title>Isolation and identification of active actinomycetes.</title>
        <authorList>
            <person name="Sun X."/>
        </authorList>
    </citation>
    <scope>NUCLEOTIDE SEQUENCE</scope>
    <source>
        <strain evidence="13">NEAU-A11</strain>
    </source>
</reference>
<dbReference type="PRINTS" id="PR00723">
    <property type="entry name" value="SUBTILISIN"/>
</dbReference>
<feature type="active site" description="Charge relay system" evidence="7 8">
    <location>
        <position position="182"/>
    </location>
</feature>
<dbReference type="PANTHER" id="PTHR43806:SF11">
    <property type="entry name" value="CEREVISIN-RELATED"/>
    <property type="match status" value="1"/>
</dbReference>
<dbReference type="PROSITE" id="PS00137">
    <property type="entry name" value="SUBTILASE_HIS"/>
    <property type="match status" value="1"/>
</dbReference>
<evidence type="ECO:0000256" key="4">
    <source>
        <dbReference type="ARBA" id="ARBA00022670"/>
    </source>
</evidence>
<dbReference type="Pfam" id="PF00082">
    <property type="entry name" value="Peptidase_S8"/>
    <property type="match status" value="1"/>
</dbReference>
<accession>A0A931C0Q8</accession>
<evidence type="ECO:0000256" key="6">
    <source>
        <dbReference type="ARBA" id="ARBA00022825"/>
    </source>
</evidence>
<dbReference type="PANTHER" id="PTHR43806">
    <property type="entry name" value="PEPTIDASE S8"/>
    <property type="match status" value="1"/>
</dbReference>
<sequence length="628" mass="62814">MKVQIRRYAVATAAIGALAAVGAFALPTGSAGWEPVTYGLTASPEQLLPATVSAEKPARVVTTTIGEDGKPVITVKEATDKASAAKLVEDGQGAEDAVSVEVDAKMYALGIPTGSDPSRSQQWDFSKLKIAEAWKKSTGENVTVAVIDSGVDSKHPDLAGNVLSGYDAISNKAGTITDGNGHGTHVAGTISAVTGNGVGISAVAPNAKILPVKALGSNGSGNMSDAAEGIIWATDHGAQVINMSLGSTQKVTAVTNAVNYARSKGVTVIAAAGNSRTSGSPISYPAADAGVIAVAATDSNDRYGSYSNAGSYVDVAAPGSNILSTYPTALGSAYKSMNGTSMASPHIAAVAALLKAANPALTPDQIEAAMEETAVDLGTKGFDKDYGNGRVDPVAALAAVAPVTTPPTTAPTTAPTAPSTGAPVTSAPTKAPTSAPVTTAPTTGAPVTTVPGKVTPVITVNSTSPEVAYGTSTVTTFSVQAGGKAWALQGVSVCVSEAGGAVQCTDTKTTEAGTVAVTRTAKASYEVYVQVAESNTTTAVTSAKVGYKVRATVNAVRSGTGLMTITINGATGQTAQVQQNVRGTWKTVLTFKASASVRIGGLVRGQQYRVVLPDTAAVLGATSPTVTA</sequence>
<dbReference type="AlphaFoldDB" id="A0A931C0Q8"/>
<keyword evidence="6 8" id="KW-0720">Serine protease</keyword>
<comment type="similarity">
    <text evidence="2 8 9">Belongs to the peptidase S8 family.</text>
</comment>
<dbReference type="InterPro" id="IPR050131">
    <property type="entry name" value="Peptidase_S8_subtilisin-like"/>
</dbReference>
<dbReference type="InterPro" id="IPR023828">
    <property type="entry name" value="Peptidase_S8_Ser-AS"/>
</dbReference>
<dbReference type="PROSITE" id="PS51892">
    <property type="entry name" value="SUBTILASE"/>
    <property type="match status" value="1"/>
</dbReference>
<keyword evidence="3" id="KW-0964">Secreted</keyword>
<feature type="compositionally biased region" description="Low complexity" evidence="10">
    <location>
        <begin position="410"/>
        <end position="447"/>
    </location>
</feature>
<dbReference type="InterPro" id="IPR036852">
    <property type="entry name" value="Peptidase_S8/S53_dom_sf"/>
</dbReference>
<evidence type="ECO:0000256" key="8">
    <source>
        <dbReference type="PROSITE-ProRule" id="PRU01240"/>
    </source>
</evidence>
<feature type="domain" description="Peptidase S8/S53" evidence="12">
    <location>
        <begin position="139"/>
        <end position="389"/>
    </location>
</feature>
<proteinExistence type="inferred from homology"/>
<evidence type="ECO:0000256" key="1">
    <source>
        <dbReference type="ARBA" id="ARBA00004613"/>
    </source>
</evidence>
<dbReference type="InterPro" id="IPR000209">
    <property type="entry name" value="Peptidase_S8/S53_dom"/>
</dbReference>
<dbReference type="Gene3D" id="3.40.50.200">
    <property type="entry name" value="Peptidase S8/S53 domain"/>
    <property type="match status" value="1"/>
</dbReference>
<dbReference type="InterPro" id="IPR023827">
    <property type="entry name" value="Peptidase_S8_Asp-AS"/>
</dbReference>
<evidence type="ECO:0000256" key="9">
    <source>
        <dbReference type="RuleBase" id="RU003355"/>
    </source>
</evidence>
<dbReference type="InterPro" id="IPR015500">
    <property type="entry name" value="Peptidase_S8_subtilisin-rel"/>
</dbReference>
<comment type="subcellular location">
    <subcellularLocation>
        <location evidence="1">Secreted</location>
    </subcellularLocation>
</comment>
<evidence type="ECO:0000256" key="2">
    <source>
        <dbReference type="ARBA" id="ARBA00011073"/>
    </source>
</evidence>
<feature type="active site" description="Charge relay system" evidence="7 8">
    <location>
        <position position="148"/>
    </location>
</feature>
<dbReference type="CDD" id="cd07484">
    <property type="entry name" value="Peptidases_S8_Thermitase_like"/>
    <property type="match status" value="1"/>
</dbReference>
<evidence type="ECO:0000256" key="7">
    <source>
        <dbReference type="PIRSR" id="PIRSR615500-1"/>
    </source>
</evidence>
<dbReference type="RefSeq" id="WP_196411971.1">
    <property type="nucleotide sequence ID" value="NZ_JADQTO010000001.1"/>
</dbReference>
<evidence type="ECO:0000313" key="13">
    <source>
        <dbReference type="EMBL" id="MBG0560164.1"/>
    </source>
</evidence>
<dbReference type="GO" id="GO:0005576">
    <property type="term" value="C:extracellular region"/>
    <property type="evidence" value="ECO:0007669"/>
    <property type="project" value="UniProtKB-SubCell"/>
</dbReference>
<keyword evidence="5 8" id="KW-0378">Hydrolase</keyword>
<evidence type="ECO:0000256" key="10">
    <source>
        <dbReference type="SAM" id="MobiDB-lite"/>
    </source>
</evidence>
<organism evidence="13 14">
    <name type="scientific">Actinoplanes aureus</name>
    <dbReference type="NCBI Taxonomy" id="2792083"/>
    <lineage>
        <taxon>Bacteria</taxon>
        <taxon>Bacillati</taxon>
        <taxon>Actinomycetota</taxon>
        <taxon>Actinomycetes</taxon>
        <taxon>Micromonosporales</taxon>
        <taxon>Micromonosporaceae</taxon>
        <taxon>Actinoplanes</taxon>
    </lineage>
</organism>
<keyword evidence="14" id="KW-1185">Reference proteome</keyword>
<feature type="active site" description="Charge relay system" evidence="7 8">
    <location>
        <position position="341"/>
    </location>
</feature>
<dbReference type="PROSITE" id="PS00138">
    <property type="entry name" value="SUBTILASE_SER"/>
    <property type="match status" value="1"/>
</dbReference>
<dbReference type="GO" id="GO:0006508">
    <property type="term" value="P:proteolysis"/>
    <property type="evidence" value="ECO:0007669"/>
    <property type="project" value="UniProtKB-KW"/>
</dbReference>
<dbReference type="EMBL" id="JADQTO010000001">
    <property type="protein sequence ID" value="MBG0560164.1"/>
    <property type="molecule type" value="Genomic_DNA"/>
</dbReference>
<feature type="signal peptide" evidence="11">
    <location>
        <begin position="1"/>
        <end position="25"/>
    </location>
</feature>
<evidence type="ECO:0000259" key="12">
    <source>
        <dbReference type="Pfam" id="PF00082"/>
    </source>
</evidence>
<dbReference type="InterPro" id="IPR022398">
    <property type="entry name" value="Peptidase_S8_His-AS"/>
</dbReference>
<gene>
    <name evidence="13" type="ORF">I4J89_01620</name>
</gene>
<dbReference type="GO" id="GO:0004252">
    <property type="term" value="F:serine-type endopeptidase activity"/>
    <property type="evidence" value="ECO:0007669"/>
    <property type="project" value="UniProtKB-UniRule"/>
</dbReference>
<keyword evidence="11" id="KW-0732">Signal</keyword>